<evidence type="ECO:0000313" key="4">
    <source>
        <dbReference type="Proteomes" id="UP000253850"/>
    </source>
</evidence>
<dbReference type="KEGG" id="hbv:ABIV_1522"/>
<sequence>MSRVLSFVRVNNNNEVYTKSQVEGIEKYVEKNNISISQNIEIEIDTPDQEKNILEFLKNCEASSTLLVYDLNVFGRTIETILEIVKFLLSNKIRIIVIKQNLDLIDDKDMLTQMILGVISMTVGLEKELMSLRTKEALTAKKLKGENLGKPKGTIQKSKFDKQRDKIEELLAVGLSVRKIAKLLGYNNHIGLNNYVKKRNIRHNLPNTLDIAS</sequence>
<evidence type="ECO:0000313" key="5">
    <source>
        <dbReference type="Proteomes" id="UP000289193"/>
    </source>
</evidence>
<dbReference type="GO" id="GO:0000150">
    <property type="term" value="F:DNA strand exchange activity"/>
    <property type="evidence" value="ECO:0007669"/>
    <property type="project" value="InterPro"/>
</dbReference>
<reference evidence="2 4" key="2">
    <citation type="submission" date="2018-07" db="EMBL/GenBank/DDBJ databases">
        <title>Complete genome of the Arcobacter bivalviorum type strain LMG 26154.</title>
        <authorList>
            <person name="Miller W.G."/>
            <person name="Yee E."/>
            <person name="Bono J.L."/>
        </authorList>
    </citation>
    <scope>NUCLEOTIDE SEQUENCE [LARGE SCALE GENOMIC DNA]</scope>
    <source>
        <strain evidence="2 4">LMG 26154</strain>
    </source>
</reference>
<gene>
    <name evidence="2" type="ORF">ABIV_1522</name>
    <name evidence="3" type="ORF">CRV05_04585</name>
</gene>
<dbReference type="GO" id="GO:0003677">
    <property type="term" value="F:DNA binding"/>
    <property type="evidence" value="ECO:0007669"/>
    <property type="project" value="InterPro"/>
</dbReference>
<dbReference type="Proteomes" id="UP000289193">
    <property type="component" value="Unassembled WGS sequence"/>
</dbReference>
<dbReference type="InterPro" id="IPR050639">
    <property type="entry name" value="SSR_resolvase"/>
</dbReference>
<evidence type="ECO:0000313" key="2">
    <source>
        <dbReference type="EMBL" id="AXH12516.1"/>
    </source>
</evidence>
<dbReference type="EMBL" id="CP031217">
    <property type="protein sequence ID" value="AXH12516.1"/>
    <property type="molecule type" value="Genomic_DNA"/>
</dbReference>
<dbReference type="Pfam" id="PF00239">
    <property type="entry name" value="Resolvase"/>
    <property type="match status" value="1"/>
</dbReference>
<dbReference type="Gene3D" id="3.40.50.1390">
    <property type="entry name" value="Resolvase, N-terminal catalytic domain"/>
    <property type="match status" value="1"/>
</dbReference>
<dbReference type="EMBL" id="PDKM01000002">
    <property type="protein sequence ID" value="RXK10561.1"/>
    <property type="molecule type" value="Genomic_DNA"/>
</dbReference>
<dbReference type="InterPro" id="IPR036162">
    <property type="entry name" value="Resolvase-like_N_sf"/>
</dbReference>
<feature type="domain" description="Resolvase/invertase-type recombinase catalytic" evidence="1">
    <location>
        <begin position="3"/>
        <end position="145"/>
    </location>
</feature>
<name>A0AAX2AAU3_9BACT</name>
<dbReference type="SUPFAM" id="SSF53041">
    <property type="entry name" value="Resolvase-like"/>
    <property type="match status" value="1"/>
</dbReference>
<evidence type="ECO:0000313" key="3">
    <source>
        <dbReference type="EMBL" id="RXK10561.1"/>
    </source>
</evidence>
<protein>
    <submittedName>
        <fullName evidence="3">Resolvase</fullName>
    </submittedName>
</protein>
<dbReference type="PROSITE" id="PS51736">
    <property type="entry name" value="RECOMBINASES_3"/>
    <property type="match status" value="1"/>
</dbReference>
<proteinExistence type="predicted"/>
<dbReference type="InterPro" id="IPR006119">
    <property type="entry name" value="Resolv_N"/>
</dbReference>
<keyword evidence="5" id="KW-1185">Reference proteome</keyword>
<dbReference type="PANTHER" id="PTHR30461">
    <property type="entry name" value="DNA-INVERTASE FROM LAMBDOID PROPHAGE"/>
    <property type="match status" value="1"/>
</dbReference>
<dbReference type="SMART" id="SM00857">
    <property type="entry name" value="Resolvase"/>
    <property type="match status" value="1"/>
</dbReference>
<dbReference type="AlphaFoldDB" id="A0AAX2AAU3"/>
<evidence type="ECO:0000259" key="1">
    <source>
        <dbReference type="PROSITE" id="PS51736"/>
    </source>
</evidence>
<dbReference type="Proteomes" id="UP000253850">
    <property type="component" value="Chromosome"/>
</dbReference>
<dbReference type="RefSeq" id="WP_114839342.1">
    <property type="nucleotide sequence ID" value="NZ_CP031217.1"/>
</dbReference>
<reference evidence="3 5" key="1">
    <citation type="submission" date="2017-10" db="EMBL/GenBank/DDBJ databases">
        <title>Genomics of the genus Arcobacter.</title>
        <authorList>
            <person name="Perez-Cataluna A."/>
            <person name="Figueras M.J."/>
        </authorList>
    </citation>
    <scope>NUCLEOTIDE SEQUENCE [LARGE SCALE GENOMIC DNA]</scope>
    <source>
        <strain evidence="3 5">CECT 7835</strain>
    </source>
</reference>
<accession>A0AAX2AAU3</accession>
<organism evidence="3 5">
    <name type="scientific">Halarcobacter bivalviorum</name>
    <dbReference type="NCBI Taxonomy" id="663364"/>
    <lineage>
        <taxon>Bacteria</taxon>
        <taxon>Pseudomonadati</taxon>
        <taxon>Campylobacterota</taxon>
        <taxon>Epsilonproteobacteria</taxon>
        <taxon>Campylobacterales</taxon>
        <taxon>Arcobacteraceae</taxon>
        <taxon>Halarcobacter</taxon>
    </lineage>
</organism>
<dbReference type="PANTHER" id="PTHR30461:SF19">
    <property type="entry name" value="SITE-SPECIFIC RECOMBINASE RESOLVASE FAMILY"/>
    <property type="match status" value="1"/>
</dbReference>